<evidence type="ECO:0000313" key="3">
    <source>
        <dbReference type="Proteomes" id="UP000007306"/>
    </source>
</evidence>
<proteinExistence type="predicted"/>
<feature type="region of interest" description="Disordered" evidence="1">
    <location>
        <begin position="1"/>
        <end position="39"/>
    </location>
</feature>
<name>I1QGE1_ORYGL</name>
<evidence type="ECO:0000256" key="1">
    <source>
        <dbReference type="SAM" id="MobiDB-lite"/>
    </source>
</evidence>
<reference evidence="2" key="1">
    <citation type="submission" date="2015-06" db="UniProtKB">
        <authorList>
            <consortium name="EnsemblPlants"/>
        </authorList>
    </citation>
    <scope>IDENTIFICATION</scope>
</reference>
<reference evidence="2 3" key="2">
    <citation type="submission" date="2018-04" db="EMBL/GenBank/DDBJ databases">
        <title>OglaRS2 (Oryza glaberrima Reference Sequence Version 2).</title>
        <authorList>
            <person name="Zhang J."/>
            <person name="Kudrna D."/>
            <person name="Lee S."/>
            <person name="Talag J."/>
            <person name="Rajasekar S."/>
            <person name="Wing R.A."/>
        </authorList>
    </citation>
    <scope>NUCLEOTIDE SEQUENCE [LARGE SCALE GENOMIC DNA]</scope>
    <source>
        <strain evidence="2 3">cv. IRGC 96717</strain>
    </source>
</reference>
<protein>
    <submittedName>
        <fullName evidence="2">Uncharacterized protein</fullName>
    </submittedName>
</protein>
<dbReference type="EnsemblPlants" id="ORGLA08G0049200.1">
    <property type="protein sequence ID" value="ORGLA08G0049200.1"/>
    <property type="gene ID" value="ORGLA08G0049200"/>
</dbReference>
<evidence type="ECO:0000313" key="2">
    <source>
        <dbReference type="EnsemblPlants" id="ORGLA08G0049200.1"/>
    </source>
</evidence>
<sequence length="65" mass="7963">DVFESGNGGWRLLRTSSTRRRAQPIRRNAQEERHARAAAPWRGGDVPAWRWRRGRRRRQWRWRRG</sequence>
<dbReference type="Proteomes" id="UP000007306">
    <property type="component" value="Chromosome 8"/>
</dbReference>
<dbReference type="AlphaFoldDB" id="I1QGE1"/>
<keyword evidence="3" id="KW-1185">Reference proteome</keyword>
<dbReference type="HOGENOM" id="CLU_2856561_0_0_1"/>
<accession>I1QGE1</accession>
<organism evidence="2 3">
    <name type="scientific">Oryza glaberrima</name>
    <name type="common">African rice</name>
    <dbReference type="NCBI Taxonomy" id="4538"/>
    <lineage>
        <taxon>Eukaryota</taxon>
        <taxon>Viridiplantae</taxon>
        <taxon>Streptophyta</taxon>
        <taxon>Embryophyta</taxon>
        <taxon>Tracheophyta</taxon>
        <taxon>Spermatophyta</taxon>
        <taxon>Magnoliopsida</taxon>
        <taxon>Liliopsida</taxon>
        <taxon>Poales</taxon>
        <taxon>Poaceae</taxon>
        <taxon>BOP clade</taxon>
        <taxon>Oryzoideae</taxon>
        <taxon>Oryzeae</taxon>
        <taxon>Oryzinae</taxon>
        <taxon>Oryza</taxon>
    </lineage>
</organism>
<dbReference type="Gramene" id="ORGLA08G0049200.1">
    <property type="protein sequence ID" value="ORGLA08G0049200.1"/>
    <property type="gene ID" value="ORGLA08G0049200"/>
</dbReference>